<accession>K0RRI3</accession>
<sequence length="97" mass="10766">MDDVAKAPPQQTTKTPTALVARASPMNTLTRACGRLTWDDEEVRKNAPQIIVTHSKVGESISRELSIARVHEPKSKRWQSILNCSKADEESPLMTPL</sequence>
<evidence type="ECO:0000313" key="2">
    <source>
        <dbReference type="Proteomes" id="UP000266841"/>
    </source>
</evidence>
<organism evidence="1 2">
    <name type="scientific">Thalassiosira oceanica</name>
    <name type="common">Marine diatom</name>
    <dbReference type="NCBI Taxonomy" id="159749"/>
    <lineage>
        <taxon>Eukaryota</taxon>
        <taxon>Sar</taxon>
        <taxon>Stramenopiles</taxon>
        <taxon>Ochrophyta</taxon>
        <taxon>Bacillariophyta</taxon>
        <taxon>Coscinodiscophyceae</taxon>
        <taxon>Thalassiosirophycidae</taxon>
        <taxon>Thalassiosirales</taxon>
        <taxon>Thalassiosiraceae</taxon>
        <taxon>Thalassiosira</taxon>
    </lineage>
</organism>
<keyword evidence="2" id="KW-1185">Reference proteome</keyword>
<evidence type="ECO:0000313" key="1">
    <source>
        <dbReference type="EMBL" id="EJK54989.1"/>
    </source>
</evidence>
<protein>
    <submittedName>
        <fullName evidence="1">Uncharacterized protein</fullName>
    </submittedName>
</protein>
<dbReference type="Proteomes" id="UP000266841">
    <property type="component" value="Unassembled WGS sequence"/>
</dbReference>
<proteinExistence type="predicted"/>
<dbReference type="EMBL" id="AGNL01034926">
    <property type="protein sequence ID" value="EJK54989.1"/>
    <property type="molecule type" value="Genomic_DNA"/>
</dbReference>
<comment type="caution">
    <text evidence="1">The sequence shown here is derived from an EMBL/GenBank/DDBJ whole genome shotgun (WGS) entry which is preliminary data.</text>
</comment>
<reference evidence="1 2" key="1">
    <citation type="journal article" date="2012" name="Genome Biol.">
        <title>Genome and low-iron response of an oceanic diatom adapted to chronic iron limitation.</title>
        <authorList>
            <person name="Lommer M."/>
            <person name="Specht M."/>
            <person name="Roy A.S."/>
            <person name="Kraemer L."/>
            <person name="Andreson R."/>
            <person name="Gutowska M.A."/>
            <person name="Wolf J."/>
            <person name="Bergner S.V."/>
            <person name="Schilhabel M.B."/>
            <person name="Klostermeier U.C."/>
            <person name="Beiko R.G."/>
            <person name="Rosenstiel P."/>
            <person name="Hippler M."/>
            <person name="Laroche J."/>
        </authorList>
    </citation>
    <scope>NUCLEOTIDE SEQUENCE [LARGE SCALE GENOMIC DNA]</scope>
    <source>
        <strain evidence="1 2">CCMP1005</strain>
    </source>
</reference>
<dbReference type="AlphaFoldDB" id="K0RRI3"/>
<name>K0RRI3_THAOC</name>
<gene>
    <name evidence="1" type="ORF">THAOC_25336</name>
</gene>